<dbReference type="InterPro" id="IPR006641">
    <property type="entry name" value="YqgF/RNaseH-like_dom"/>
</dbReference>
<sequence length="818" mass="87968">MTTSIEARIAEELGVRERQVRAAVELLDGGSTVPFIARYRKEATEMLDDAQLRTLEERLRYLRELEDRRTAVLDSVREQGRLTEELEARILAADTKARLEDIYLPFKPKRRTKAQIAREAGLAPLAEGLLADPSVEPAAAAAAFVDADKGVSDAAAALEGARAILTEKFSEDADLIGELRERMWTRGRLAARVREGKEQDGAKFADYFDFAEPFAELPSHRVLAILRGEKEDVLSLDLEPEEATDGPSSYESIVAGRFGIADRGRPGDKWLRDTVRWAWRTRILTHLGIDLRLRLRTGAEDEAVRVFAANLRDLLLAAPAGTRATLGLDPGFRTGVKVAVVDATGKVVATDTIHPHVPANRWDESLARLARLAKEHAVELVAIGNGTASRETDKLAGELLAKHPELNLTKVMVSEAGASVYSASAFASQELPDLDVSLRGAVSIARRLQDPLAELVKIDPKSIGVGQYQHDLAETKLSRSLDAVVEDCVNGVGVDVNTASAPLLSRVSGISAGLAENIVAHRDAHGPFRSRKGLKDVARLGPKAYEQCAGFLRIRGGDDPLDASSVHPEAYPVVRRMAKTTGGEVAALIGDTATLRSLRPAEFVDDSFGLPTVTDILRELEKPGRDPRPAFRTATFKEGVEKLGDLAPGMVLEGVVTNVAAFGAFVDVGVHQDGLVHVSAMSRTFVKDPRDVVKPGDVVKVKVLDVDIPRKRISLTLRLDDEAAAADGTDSPGGQRRERGGRPPQQRQGGQGNQGGQGRERGQGRGQGQGRPQGQGQGRGQGQNQAQGRGQAAAPANSAMADALRKAGLLGEGGGKRR</sequence>
<evidence type="ECO:0000313" key="5">
    <source>
        <dbReference type="Proteomes" id="UP001604282"/>
    </source>
</evidence>
<dbReference type="Pfam" id="PF22706">
    <property type="entry name" value="Tex_central_region"/>
    <property type="match status" value="1"/>
</dbReference>
<dbReference type="Pfam" id="PF12836">
    <property type="entry name" value="HHH_3"/>
    <property type="match status" value="1"/>
</dbReference>
<dbReference type="InterPro" id="IPR018974">
    <property type="entry name" value="Tex-like_N"/>
</dbReference>
<accession>A0ABW7BR15</accession>
<feature type="region of interest" description="Disordered" evidence="2">
    <location>
        <begin position="723"/>
        <end position="818"/>
    </location>
</feature>
<keyword evidence="1" id="KW-0694">RNA-binding</keyword>
<dbReference type="InterPro" id="IPR003029">
    <property type="entry name" value="S1_domain"/>
</dbReference>
<feature type="compositionally biased region" description="Gly residues" evidence="2">
    <location>
        <begin position="764"/>
        <end position="781"/>
    </location>
</feature>
<evidence type="ECO:0000256" key="1">
    <source>
        <dbReference type="PROSITE-ProRule" id="PRU00182"/>
    </source>
</evidence>
<dbReference type="InterPro" id="IPR050437">
    <property type="entry name" value="Ribos_protein_bS1-like"/>
</dbReference>
<dbReference type="InterPro" id="IPR055179">
    <property type="entry name" value="Tex-like_central_region"/>
</dbReference>
<dbReference type="InterPro" id="IPR012337">
    <property type="entry name" value="RNaseH-like_sf"/>
</dbReference>
<dbReference type="InterPro" id="IPR044146">
    <property type="entry name" value="S1_Tex"/>
</dbReference>
<dbReference type="Gene3D" id="3.30.420.140">
    <property type="entry name" value="YqgF/RNase H-like domain"/>
    <property type="match status" value="1"/>
</dbReference>
<dbReference type="InterPro" id="IPR023319">
    <property type="entry name" value="Tex-like_HTH_dom_sf"/>
</dbReference>
<evidence type="ECO:0000256" key="2">
    <source>
        <dbReference type="SAM" id="MobiDB-lite"/>
    </source>
</evidence>
<dbReference type="InterPro" id="IPR012340">
    <property type="entry name" value="NA-bd_OB-fold"/>
</dbReference>
<keyword evidence="5" id="KW-1185">Reference proteome</keyword>
<dbReference type="PANTHER" id="PTHR10724">
    <property type="entry name" value="30S RIBOSOMAL PROTEIN S1"/>
    <property type="match status" value="1"/>
</dbReference>
<dbReference type="Gene3D" id="1.10.10.650">
    <property type="entry name" value="RuvA domain 2-like"/>
    <property type="match status" value="1"/>
</dbReference>
<dbReference type="InterPro" id="IPR023323">
    <property type="entry name" value="Tex-like_dom_sf"/>
</dbReference>
<dbReference type="PROSITE" id="PS50126">
    <property type="entry name" value="S1"/>
    <property type="match status" value="1"/>
</dbReference>
<dbReference type="CDD" id="cd05685">
    <property type="entry name" value="S1_Tex"/>
    <property type="match status" value="1"/>
</dbReference>
<feature type="domain" description="S1 motif" evidence="3">
    <location>
        <begin position="649"/>
        <end position="718"/>
    </location>
</feature>
<dbReference type="SUPFAM" id="SSF50249">
    <property type="entry name" value="Nucleic acid-binding proteins"/>
    <property type="match status" value="1"/>
</dbReference>
<dbReference type="PANTHER" id="PTHR10724:SF10">
    <property type="entry name" value="S1 RNA-BINDING DOMAIN-CONTAINING PROTEIN 1"/>
    <property type="match status" value="1"/>
</dbReference>
<dbReference type="PROSITE" id="PS50889">
    <property type="entry name" value="S4"/>
    <property type="match status" value="1"/>
</dbReference>
<dbReference type="Pfam" id="PF16921">
    <property type="entry name" value="Tex_YqgF"/>
    <property type="match status" value="1"/>
</dbReference>
<dbReference type="InterPro" id="IPR010994">
    <property type="entry name" value="RuvA_2-like"/>
</dbReference>
<dbReference type="SMART" id="SM00316">
    <property type="entry name" value="S1"/>
    <property type="match status" value="1"/>
</dbReference>
<dbReference type="Pfam" id="PF17674">
    <property type="entry name" value="HHH_9"/>
    <property type="match status" value="1"/>
</dbReference>
<dbReference type="Pfam" id="PF09371">
    <property type="entry name" value="Tex_N"/>
    <property type="match status" value="1"/>
</dbReference>
<dbReference type="SMART" id="SM00732">
    <property type="entry name" value="YqgFc"/>
    <property type="match status" value="1"/>
</dbReference>
<dbReference type="Gene3D" id="2.40.50.140">
    <property type="entry name" value="Nucleic acid-binding proteins"/>
    <property type="match status" value="1"/>
</dbReference>
<reference evidence="4 5" key="1">
    <citation type="submission" date="2024-10" db="EMBL/GenBank/DDBJ databases">
        <title>The Natural Products Discovery Center: Release of the First 8490 Sequenced Strains for Exploring Actinobacteria Biosynthetic Diversity.</title>
        <authorList>
            <person name="Kalkreuter E."/>
            <person name="Kautsar S.A."/>
            <person name="Yang D."/>
            <person name="Bader C.D."/>
            <person name="Teijaro C.N."/>
            <person name="Fluegel L."/>
            <person name="Davis C.M."/>
            <person name="Simpson J.R."/>
            <person name="Lauterbach L."/>
            <person name="Steele A.D."/>
            <person name="Gui C."/>
            <person name="Meng S."/>
            <person name="Li G."/>
            <person name="Viehrig K."/>
            <person name="Ye F."/>
            <person name="Su P."/>
            <person name="Kiefer A.F."/>
            <person name="Nichols A."/>
            <person name="Cepeda A.J."/>
            <person name="Yan W."/>
            <person name="Fan B."/>
            <person name="Jiang Y."/>
            <person name="Adhikari A."/>
            <person name="Zheng C.-J."/>
            <person name="Schuster L."/>
            <person name="Cowan T.M."/>
            <person name="Smanski M.J."/>
            <person name="Chevrette M.G."/>
            <person name="De Carvalho L.P.S."/>
            <person name="Shen B."/>
        </authorList>
    </citation>
    <scope>NUCLEOTIDE SEQUENCE [LARGE SCALE GENOMIC DNA]</scope>
    <source>
        <strain evidence="4 5">NPDC048229</strain>
    </source>
</reference>
<comment type="caution">
    <text evidence="4">The sequence shown here is derived from an EMBL/GenBank/DDBJ whole genome shotgun (WGS) entry which is preliminary data.</text>
</comment>
<name>A0ABW7BR15_9ACTN</name>
<evidence type="ECO:0000313" key="4">
    <source>
        <dbReference type="EMBL" id="MFG3189960.1"/>
    </source>
</evidence>
<gene>
    <name evidence="4" type="ORF">ACGFYS_13555</name>
</gene>
<dbReference type="InterPro" id="IPR041692">
    <property type="entry name" value="HHH_9"/>
</dbReference>
<dbReference type="Gene3D" id="1.10.3500.10">
    <property type="entry name" value="Tex N-terminal region-like"/>
    <property type="match status" value="1"/>
</dbReference>
<dbReference type="Pfam" id="PF00575">
    <property type="entry name" value="S1"/>
    <property type="match status" value="1"/>
</dbReference>
<organism evidence="4 5">
    <name type="scientific">Streptomyces omiyaensis</name>
    <dbReference type="NCBI Taxonomy" id="68247"/>
    <lineage>
        <taxon>Bacteria</taxon>
        <taxon>Bacillati</taxon>
        <taxon>Actinomycetota</taxon>
        <taxon>Actinomycetes</taxon>
        <taxon>Kitasatosporales</taxon>
        <taxon>Streptomycetaceae</taxon>
        <taxon>Streptomyces</taxon>
    </lineage>
</organism>
<dbReference type="SUPFAM" id="SSF53098">
    <property type="entry name" value="Ribonuclease H-like"/>
    <property type="match status" value="1"/>
</dbReference>
<dbReference type="EMBL" id="JBICZW010000007">
    <property type="protein sequence ID" value="MFG3189960.1"/>
    <property type="molecule type" value="Genomic_DNA"/>
</dbReference>
<protein>
    <submittedName>
        <fullName evidence="4">Tex family protein</fullName>
    </submittedName>
</protein>
<dbReference type="InterPro" id="IPR037027">
    <property type="entry name" value="YqgF/RNaseH-like_dom_sf"/>
</dbReference>
<dbReference type="Gene3D" id="1.10.150.310">
    <property type="entry name" value="Tex RuvX-like domain-like"/>
    <property type="match status" value="1"/>
</dbReference>
<dbReference type="SUPFAM" id="SSF158832">
    <property type="entry name" value="Tex N-terminal region-like"/>
    <property type="match status" value="1"/>
</dbReference>
<proteinExistence type="predicted"/>
<dbReference type="Proteomes" id="UP001604282">
    <property type="component" value="Unassembled WGS sequence"/>
</dbReference>
<evidence type="ECO:0000259" key="3">
    <source>
        <dbReference type="PROSITE" id="PS50126"/>
    </source>
</evidence>
<feature type="compositionally biased region" description="Low complexity" evidence="2">
    <location>
        <begin position="782"/>
        <end position="802"/>
    </location>
</feature>
<dbReference type="RefSeq" id="WP_392881768.1">
    <property type="nucleotide sequence ID" value="NZ_JBICZW010000007.1"/>
</dbReference>
<dbReference type="SUPFAM" id="SSF47781">
    <property type="entry name" value="RuvA domain 2-like"/>
    <property type="match status" value="2"/>
</dbReference>
<dbReference type="InterPro" id="IPR032639">
    <property type="entry name" value="Tex_YqgF"/>
</dbReference>